<dbReference type="Proteomes" id="UP000663853">
    <property type="component" value="Unassembled WGS sequence"/>
</dbReference>
<accession>A0A8H3B9C1</accession>
<evidence type="ECO:0000313" key="2">
    <source>
        <dbReference type="EMBL" id="CAE6450260.1"/>
    </source>
</evidence>
<comment type="caution">
    <text evidence="2">The sequence shown here is derived from an EMBL/GenBank/DDBJ whole genome shotgun (WGS) entry which is preliminary data.</text>
</comment>
<evidence type="ECO:0000256" key="1">
    <source>
        <dbReference type="SAM" id="MobiDB-lite"/>
    </source>
</evidence>
<feature type="compositionally biased region" description="Polar residues" evidence="1">
    <location>
        <begin position="125"/>
        <end position="147"/>
    </location>
</feature>
<name>A0A8H3B9C1_9AGAM</name>
<dbReference type="EMBL" id="CAJMXA010001060">
    <property type="protein sequence ID" value="CAE6450260.1"/>
    <property type="molecule type" value="Genomic_DNA"/>
</dbReference>
<organism evidence="2 3">
    <name type="scientific">Rhizoctonia solani</name>
    <dbReference type="NCBI Taxonomy" id="456999"/>
    <lineage>
        <taxon>Eukaryota</taxon>
        <taxon>Fungi</taxon>
        <taxon>Dikarya</taxon>
        <taxon>Basidiomycota</taxon>
        <taxon>Agaricomycotina</taxon>
        <taxon>Agaricomycetes</taxon>
        <taxon>Cantharellales</taxon>
        <taxon>Ceratobasidiaceae</taxon>
        <taxon>Rhizoctonia</taxon>
    </lineage>
</organism>
<protein>
    <submittedName>
        <fullName evidence="2">Uncharacterized protein</fullName>
    </submittedName>
</protein>
<gene>
    <name evidence="2" type="ORF">RDB_LOCUS48940</name>
</gene>
<dbReference type="AlphaFoldDB" id="A0A8H3B9C1"/>
<evidence type="ECO:0000313" key="3">
    <source>
        <dbReference type="Proteomes" id="UP000663853"/>
    </source>
</evidence>
<proteinExistence type="predicted"/>
<reference evidence="2" key="1">
    <citation type="submission" date="2021-01" db="EMBL/GenBank/DDBJ databases">
        <authorList>
            <person name="Kaushik A."/>
        </authorList>
    </citation>
    <scope>NUCLEOTIDE SEQUENCE</scope>
    <source>
        <strain evidence="2">AG6-10EEA</strain>
    </source>
</reference>
<sequence>MVGSTNFLGGTVYMEPIVAQGIVSIKVGRKATFPKAKWIPQASTVLMTCAKPSEGEDENGSTEDAPTFVETSNITPPGSNPSHNRLFRDDSAGEIHEQETETMQAIIQASRHTQLTMRVGGGSGSALTTGQLPTSLQSSSMRQQNRTPRPHSPASAQPLPRVIPQAPAAPPAQVTTRIPNAYVADTAAVRAFFSELEDQFPDANGRDDKLMFTLRNGTVEQAARIFYNYLLDFTARECGLDTPVIDVDNHWADIIHNVPQTITGLISRHRHSWK</sequence>
<feature type="region of interest" description="Disordered" evidence="1">
    <location>
        <begin position="111"/>
        <end position="169"/>
    </location>
</feature>